<name>A0A1G2T3L1_9BACT</name>
<dbReference type="PROSITE" id="PS51737">
    <property type="entry name" value="RECOMBINASE_DNA_BIND"/>
    <property type="match status" value="1"/>
</dbReference>
<dbReference type="InterPro" id="IPR011109">
    <property type="entry name" value="DNA_bind_recombinase_dom"/>
</dbReference>
<proteinExistence type="predicted"/>
<dbReference type="Gene3D" id="3.40.50.1390">
    <property type="entry name" value="Resolvase, N-terminal catalytic domain"/>
    <property type="match status" value="1"/>
</dbReference>
<reference evidence="4 5" key="1">
    <citation type="journal article" date="2016" name="Nat. Commun.">
        <title>Thousands of microbial genomes shed light on interconnected biogeochemical processes in an aquifer system.</title>
        <authorList>
            <person name="Anantharaman K."/>
            <person name="Brown C.T."/>
            <person name="Hug L.A."/>
            <person name="Sharon I."/>
            <person name="Castelle C.J."/>
            <person name="Probst A.J."/>
            <person name="Thomas B.C."/>
            <person name="Singh A."/>
            <person name="Wilkins M.J."/>
            <person name="Karaoz U."/>
            <person name="Brodie E.L."/>
            <person name="Williams K.H."/>
            <person name="Hubbard S.S."/>
            <person name="Banfield J.F."/>
        </authorList>
    </citation>
    <scope>NUCLEOTIDE SEQUENCE [LARGE SCALE GENOMIC DNA]</scope>
</reference>
<dbReference type="Proteomes" id="UP000178612">
    <property type="component" value="Unassembled WGS sequence"/>
</dbReference>
<dbReference type="AlphaFoldDB" id="A0A1G2T3L1"/>
<dbReference type="InterPro" id="IPR006119">
    <property type="entry name" value="Resolv_N"/>
</dbReference>
<dbReference type="PROSITE" id="PS51736">
    <property type="entry name" value="RECOMBINASES_3"/>
    <property type="match status" value="1"/>
</dbReference>
<dbReference type="PANTHER" id="PTHR30461">
    <property type="entry name" value="DNA-INVERTASE FROM LAMBDOID PROPHAGE"/>
    <property type="match status" value="1"/>
</dbReference>
<feature type="domain" description="Recombinase" evidence="3">
    <location>
        <begin position="161"/>
        <end position="275"/>
    </location>
</feature>
<evidence type="ECO:0000256" key="1">
    <source>
        <dbReference type="SAM" id="Coils"/>
    </source>
</evidence>
<dbReference type="Pfam" id="PF13408">
    <property type="entry name" value="Zn_ribbon_recom"/>
    <property type="match status" value="1"/>
</dbReference>
<dbReference type="SMART" id="SM00857">
    <property type="entry name" value="Resolvase"/>
    <property type="match status" value="1"/>
</dbReference>
<accession>A0A1G2T3L1</accession>
<dbReference type="InterPro" id="IPR038109">
    <property type="entry name" value="DNA_bind_recomb_sf"/>
</dbReference>
<dbReference type="InterPro" id="IPR025827">
    <property type="entry name" value="Zn_ribbon_recom_dom"/>
</dbReference>
<evidence type="ECO:0000259" key="3">
    <source>
        <dbReference type="PROSITE" id="PS51737"/>
    </source>
</evidence>
<protein>
    <recommendedName>
        <fullName evidence="6">Recombinase domain-containing protein</fullName>
    </recommendedName>
</protein>
<gene>
    <name evidence="4" type="ORF">A2758_01210</name>
</gene>
<dbReference type="GO" id="GO:0000150">
    <property type="term" value="F:DNA strand exchange activity"/>
    <property type="evidence" value="ECO:0007669"/>
    <property type="project" value="InterPro"/>
</dbReference>
<organism evidence="4 5">
    <name type="scientific">Candidatus Zambryskibacteria bacterium RIFCSPHIGHO2_01_FULL_49_18</name>
    <dbReference type="NCBI Taxonomy" id="1802740"/>
    <lineage>
        <taxon>Bacteria</taxon>
        <taxon>Candidatus Zambryskiibacteriota</taxon>
    </lineage>
</organism>
<dbReference type="CDD" id="cd00338">
    <property type="entry name" value="Ser_Recombinase"/>
    <property type="match status" value="1"/>
</dbReference>
<evidence type="ECO:0008006" key="6">
    <source>
        <dbReference type="Google" id="ProtNLM"/>
    </source>
</evidence>
<feature type="domain" description="Resolvase/invertase-type recombinase catalytic" evidence="2">
    <location>
        <begin position="2"/>
        <end position="154"/>
    </location>
</feature>
<evidence type="ECO:0000313" key="5">
    <source>
        <dbReference type="Proteomes" id="UP000178612"/>
    </source>
</evidence>
<dbReference type="InterPro" id="IPR036162">
    <property type="entry name" value="Resolvase-like_N_sf"/>
</dbReference>
<dbReference type="SUPFAM" id="SSF53041">
    <property type="entry name" value="Resolvase-like"/>
    <property type="match status" value="1"/>
</dbReference>
<dbReference type="InterPro" id="IPR050639">
    <property type="entry name" value="SSR_resolvase"/>
</dbReference>
<feature type="coiled-coil region" evidence="1">
    <location>
        <begin position="392"/>
        <end position="419"/>
    </location>
</feature>
<dbReference type="Pfam" id="PF00239">
    <property type="entry name" value="Resolvase"/>
    <property type="match status" value="1"/>
</dbReference>
<dbReference type="Pfam" id="PF07508">
    <property type="entry name" value="Recombinase"/>
    <property type="match status" value="1"/>
</dbReference>
<dbReference type="GO" id="GO:0003677">
    <property type="term" value="F:DNA binding"/>
    <property type="evidence" value="ECO:0007669"/>
    <property type="project" value="InterPro"/>
</dbReference>
<dbReference type="Gene3D" id="3.90.1750.20">
    <property type="entry name" value="Putative Large Serine Recombinase, Chain B, Domain 2"/>
    <property type="match status" value="1"/>
</dbReference>
<dbReference type="PANTHER" id="PTHR30461:SF23">
    <property type="entry name" value="DNA RECOMBINASE-RELATED"/>
    <property type="match status" value="1"/>
</dbReference>
<evidence type="ECO:0000259" key="2">
    <source>
        <dbReference type="PROSITE" id="PS51736"/>
    </source>
</evidence>
<comment type="caution">
    <text evidence="4">The sequence shown here is derived from an EMBL/GenBank/DDBJ whole genome shotgun (WGS) entry which is preliminary data.</text>
</comment>
<sequence>MKAIILARVSTEEQKDAGNSLPAQIVRMEEYCKRKGFDIAETFSFDESAYKTKRDEFDKVLEYLKTHSEKFAVCFDKVDRLSRNVFDKRVSLLYDKAVADEIELHFVSDGQVIGPSMSAVEKFQFGMSLGLAKYYSDAISDNVKRAFEQKRRVGEWTGGVRIGYLNVSLDAEKRLRKDIILDPERAHLVERLFQLWSTGNYSLTTARAEITRLGLRSRDSNVLSRSNIDLILKDPFYYGIARSKKYGLFPHRYPHIITRELFEKCQEVFRRRSKATSKPLSDIFMFKGLVHCKNCGCLMTPERKKGYLIYYSCTNAKGICKREYVPEKTLLKPVQSVFEAFEAMPKEVEERLLSELRTSNEGEVEYHKKELVRIRAEYDRVQARLDSYMDLLADKSITKDDYDKKLQELKDKQYRLNIEADEHTKADHDYKLTISQVFSLSRRMGEIFKSSEPHEKRAFLNYLLQNPTVSGKKLDFTLRKPYNTILEVATCPTGLRG</sequence>
<keyword evidence="1" id="KW-0175">Coiled coil</keyword>
<dbReference type="EMBL" id="MHVJ01000004">
    <property type="protein sequence ID" value="OHA91876.1"/>
    <property type="molecule type" value="Genomic_DNA"/>
</dbReference>
<evidence type="ECO:0000313" key="4">
    <source>
        <dbReference type="EMBL" id="OHA91876.1"/>
    </source>
</evidence>